<keyword evidence="2" id="KW-1185">Reference proteome</keyword>
<evidence type="ECO:0000313" key="1">
    <source>
        <dbReference type="EMBL" id="SLK03978.1"/>
    </source>
</evidence>
<reference evidence="2" key="1">
    <citation type="submission" date="2017-02" db="EMBL/GenBank/DDBJ databases">
        <authorList>
            <person name="Varghese N."/>
            <person name="Submissions S."/>
        </authorList>
    </citation>
    <scope>NUCLEOTIDE SEQUENCE [LARGE SCALE GENOMIC DNA]</scope>
    <source>
        <strain evidence="2">SM117</strain>
    </source>
</reference>
<dbReference type="RefSeq" id="WP_139384018.1">
    <property type="nucleotide sequence ID" value="NZ_FVZE01000004.1"/>
</dbReference>
<dbReference type="AlphaFoldDB" id="A0A1U6I7F3"/>
<proteinExistence type="predicted"/>
<dbReference type="Proteomes" id="UP000190989">
    <property type="component" value="Unassembled WGS sequence"/>
</dbReference>
<name>A0A1U6I7F3_9SPHN</name>
<organism evidence="1 2">
    <name type="scientific">Novosphingobium mathurense</name>
    <dbReference type="NCBI Taxonomy" id="428990"/>
    <lineage>
        <taxon>Bacteria</taxon>
        <taxon>Pseudomonadati</taxon>
        <taxon>Pseudomonadota</taxon>
        <taxon>Alphaproteobacteria</taxon>
        <taxon>Sphingomonadales</taxon>
        <taxon>Sphingomonadaceae</taxon>
        <taxon>Novosphingobium</taxon>
    </lineage>
</organism>
<gene>
    <name evidence="1" type="ORF">SAMN06295987_104318</name>
</gene>
<dbReference type="STRING" id="428990.SAMN06295987_104318"/>
<dbReference type="EMBL" id="FVZE01000004">
    <property type="protein sequence ID" value="SLK03978.1"/>
    <property type="molecule type" value="Genomic_DNA"/>
</dbReference>
<accession>A0A1U6I7F3</accession>
<sequence length="86" mass="9671">MNFPEHINSGAHVEMAGGEIGRYEGRCKLTNRHRVTTYKDNRGQYLHPKHATGRNDVVYTVWLLGDDGKCRGDRAPSDRDFAGLIA</sequence>
<evidence type="ECO:0000313" key="2">
    <source>
        <dbReference type="Proteomes" id="UP000190989"/>
    </source>
</evidence>
<protein>
    <submittedName>
        <fullName evidence="1">Uncharacterized protein</fullName>
    </submittedName>
</protein>